<organism evidence="3 4">
    <name type="scientific">Thiothrix nivea (strain ATCC 35100 / DSM 5205 / JP2)</name>
    <dbReference type="NCBI Taxonomy" id="870187"/>
    <lineage>
        <taxon>Bacteria</taxon>
        <taxon>Pseudomonadati</taxon>
        <taxon>Pseudomonadota</taxon>
        <taxon>Gammaproteobacteria</taxon>
        <taxon>Thiotrichales</taxon>
        <taxon>Thiotrichaceae</taxon>
        <taxon>Thiothrix</taxon>
    </lineage>
</organism>
<dbReference type="SUPFAM" id="SSF143120">
    <property type="entry name" value="YefM-like"/>
    <property type="match status" value="1"/>
</dbReference>
<dbReference type="Pfam" id="PF02604">
    <property type="entry name" value="PhdYeFM_antitox"/>
    <property type="match status" value="1"/>
</dbReference>
<evidence type="ECO:0000313" key="3">
    <source>
        <dbReference type="EMBL" id="EIJ33710.1"/>
    </source>
</evidence>
<evidence type="ECO:0000313" key="4">
    <source>
        <dbReference type="Proteomes" id="UP000005317"/>
    </source>
</evidence>
<name>A0A656HE58_THINJ</name>
<gene>
    <name evidence="3" type="ORF">Thini_1089</name>
</gene>
<evidence type="ECO:0000256" key="1">
    <source>
        <dbReference type="ARBA" id="ARBA00009981"/>
    </source>
</evidence>
<protein>
    <recommendedName>
        <fullName evidence="2">Antitoxin</fullName>
    </recommendedName>
</protein>
<sequence>MLREAPAMTVRQNLGELLNEVQYKRDQIVITKAGKPVAALIGIPLFERLQQMEQEFARMTKHMQQAFADMQESDLNDLLDEAIQHTRGSRTAA</sequence>
<comment type="similarity">
    <text evidence="1 2">Belongs to the phD/YefM antitoxin family.</text>
</comment>
<dbReference type="InterPro" id="IPR051405">
    <property type="entry name" value="phD/YefM_antitoxin"/>
</dbReference>
<comment type="function">
    <text evidence="2">Antitoxin component of a type II toxin-antitoxin (TA) system.</text>
</comment>
<dbReference type="EMBL" id="JH651384">
    <property type="protein sequence ID" value="EIJ33710.1"/>
    <property type="molecule type" value="Genomic_DNA"/>
</dbReference>
<accession>A0A656HE58</accession>
<dbReference type="RefSeq" id="WP_002707659.1">
    <property type="nucleotide sequence ID" value="NZ_JH651384.1"/>
</dbReference>
<dbReference type="NCBIfam" id="TIGR01552">
    <property type="entry name" value="phd_fam"/>
    <property type="match status" value="1"/>
</dbReference>
<dbReference type="Gene3D" id="3.40.1620.10">
    <property type="entry name" value="YefM-like domain"/>
    <property type="match status" value="1"/>
</dbReference>
<dbReference type="InterPro" id="IPR006442">
    <property type="entry name" value="Antitoxin_Phd/YefM"/>
</dbReference>
<dbReference type="Proteomes" id="UP000005317">
    <property type="component" value="Unassembled WGS sequence"/>
</dbReference>
<dbReference type="AlphaFoldDB" id="A0A656HE58"/>
<reference evidence="4" key="1">
    <citation type="journal article" date="2011" name="Stand. Genomic Sci.">
        <title>Genome sequence of the filamentous, gliding Thiothrix nivea neotype strain (JP2(T)).</title>
        <authorList>
            <person name="Lapidus A."/>
            <person name="Nolan M."/>
            <person name="Lucas S."/>
            <person name="Glavina Del Rio T."/>
            <person name="Tice H."/>
            <person name="Cheng J.F."/>
            <person name="Tapia R."/>
            <person name="Han C."/>
            <person name="Goodwin L."/>
            <person name="Pitluck S."/>
            <person name="Liolios K."/>
            <person name="Pagani I."/>
            <person name="Ivanova N."/>
            <person name="Huntemann M."/>
            <person name="Mavromatis K."/>
            <person name="Mikhailova N."/>
            <person name="Pati A."/>
            <person name="Chen A."/>
            <person name="Palaniappan K."/>
            <person name="Land M."/>
            <person name="Brambilla E.M."/>
            <person name="Rohde M."/>
            <person name="Abt B."/>
            <person name="Verbarg S."/>
            <person name="Goker M."/>
            <person name="Bristow J."/>
            <person name="Eisen J.A."/>
            <person name="Markowitz V."/>
            <person name="Hugenholtz P."/>
            <person name="Kyrpides N.C."/>
            <person name="Klenk H.P."/>
            <person name="Woyke T."/>
        </authorList>
    </citation>
    <scope>NUCLEOTIDE SEQUENCE [LARGE SCALE GENOMIC DNA]</scope>
    <source>
        <strain evidence="4">ATCC 35100 / DSM 5205 / JP2</strain>
    </source>
</reference>
<dbReference type="PANTHER" id="PTHR33713:SF10">
    <property type="entry name" value="ANTITOXIN YAFN"/>
    <property type="match status" value="1"/>
</dbReference>
<dbReference type="InterPro" id="IPR036165">
    <property type="entry name" value="YefM-like_sf"/>
</dbReference>
<proteinExistence type="inferred from homology"/>
<dbReference type="PANTHER" id="PTHR33713">
    <property type="entry name" value="ANTITOXIN YAFN-RELATED"/>
    <property type="match status" value="1"/>
</dbReference>
<keyword evidence="4" id="KW-1185">Reference proteome</keyword>
<evidence type="ECO:0000256" key="2">
    <source>
        <dbReference type="RuleBase" id="RU362080"/>
    </source>
</evidence>
<dbReference type="OrthoDB" id="9810334at2"/>